<organism evidence="1 2">
    <name type="scientific">Ectocarpus siliculosus</name>
    <name type="common">Brown alga</name>
    <name type="synonym">Conferva siliculosa</name>
    <dbReference type="NCBI Taxonomy" id="2880"/>
    <lineage>
        <taxon>Eukaryota</taxon>
        <taxon>Sar</taxon>
        <taxon>Stramenopiles</taxon>
        <taxon>Ochrophyta</taxon>
        <taxon>PX clade</taxon>
        <taxon>Phaeophyceae</taxon>
        <taxon>Ectocarpales</taxon>
        <taxon>Ectocarpaceae</taxon>
        <taxon>Ectocarpus</taxon>
    </lineage>
</organism>
<proteinExistence type="predicted"/>
<dbReference type="AlphaFoldDB" id="D7FL21"/>
<gene>
    <name evidence="1" type="ORF">Esi_1520_0001</name>
</gene>
<accession>D7FL21</accession>
<sequence length="50" mass="5183">MESATSLVIRTTTLTTTDPSIKLGTRMMTATARMGRTAAAATTLTIASHA</sequence>
<keyword evidence="2" id="KW-1185">Reference proteome</keyword>
<protein>
    <submittedName>
        <fullName evidence="1">Uncharacterized protein</fullName>
    </submittedName>
</protein>
<evidence type="ECO:0000313" key="2">
    <source>
        <dbReference type="Proteomes" id="UP000002630"/>
    </source>
</evidence>
<dbReference type="Proteomes" id="UP000002630">
    <property type="component" value="Unassembled WGS sequence"/>
</dbReference>
<evidence type="ECO:0000313" key="1">
    <source>
        <dbReference type="EMBL" id="CBJ34218.1"/>
    </source>
</evidence>
<reference evidence="1 2" key="1">
    <citation type="journal article" date="2010" name="Nature">
        <title>The Ectocarpus genome and the independent evolution of multicellularity in brown algae.</title>
        <authorList>
            <person name="Cock J.M."/>
            <person name="Sterck L."/>
            <person name="Rouze P."/>
            <person name="Scornet D."/>
            <person name="Allen A.E."/>
            <person name="Amoutzias G."/>
            <person name="Anthouard V."/>
            <person name="Artiguenave F."/>
            <person name="Aury J.M."/>
            <person name="Badger J.H."/>
            <person name="Beszteri B."/>
            <person name="Billiau K."/>
            <person name="Bonnet E."/>
            <person name="Bothwell J.H."/>
            <person name="Bowler C."/>
            <person name="Boyen C."/>
            <person name="Brownlee C."/>
            <person name="Carrano C.J."/>
            <person name="Charrier B."/>
            <person name="Cho G.Y."/>
            <person name="Coelho S.M."/>
            <person name="Collen J."/>
            <person name="Corre E."/>
            <person name="Da Silva C."/>
            <person name="Delage L."/>
            <person name="Delaroque N."/>
            <person name="Dittami S.M."/>
            <person name="Doulbeau S."/>
            <person name="Elias M."/>
            <person name="Farnham G."/>
            <person name="Gachon C.M."/>
            <person name="Gschloessl B."/>
            <person name="Heesch S."/>
            <person name="Jabbari K."/>
            <person name="Jubin C."/>
            <person name="Kawai H."/>
            <person name="Kimura K."/>
            <person name="Kloareg B."/>
            <person name="Kupper F.C."/>
            <person name="Lang D."/>
            <person name="Le Bail A."/>
            <person name="Leblanc C."/>
            <person name="Lerouge P."/>
            <person name="Lohr M."/>
            <person name="Lopez P.J."/>
            <person name="Martens C."/>
            <person name="Maumus F."/>
            <person name="Michel G."/>
            <person name="Miranda-Saavedra D."/>
            <person name="Morales J."/>
            <person name="Moreau H."/>
            <person name="Motomura T."/>
            <person name="Nagasato C."/>
            <person name="Napoli C.A."/>
            <person name="Nelson D.R."/>
            <person name="Nyvall-Collen P."/>
            <person name="Peters A.F."/>
            <person name="Pommier C."/>
            <person name="Potin P."/>
            <person name="Poulain J."/>
            <person name="Quesneville H."/>
            <person name="Read B."/>
            <person name="Rensing S.A."/>
            <person name="Ritter A."/>
            <person name="Rousvoal S."/>
            <person name="Samanta M."/>
            <person name="Samson G."/>
            <person name="Schroeder D.C."/>
            <person name="Segurens B."/>
            <person name="Strittmatter M."/>
            <person name="Tonon T."/>
            <person name="Tregear J.W."/>
            <person name="Valentin K."/>
            <person name="von Dassow P."/>
            <person name="Yamagishi T."/>
            <person name="Van de Peer Y."/>
            <person name="Wincker P."/>
        </authorList>
    </citation>
    <scope>NUCLEOTIDE SEQUENCE [LARGE SCALE GENOMIC DNA]</scope>
    <source>
        <strain evidence="2">Ec32 / CCAP1310/4</strain>
    </source>
</reference>
<dbReference type="EMBL" id="FN649760">
    <property type="protein sequence ID" value="CBJ34218.1"/>
    <property type="molecule type" value="Genomic_DNA"/>
</dbReference>
<dbReference type="InParanoid" id="D7FL21"/>
<name>D7FL21_ECTSI</name>